<protein>
    <submittedName>
        <fullName evidence="2">Uncharacterized protein</fullName>
    </submittedName>
</protein>
<proteinExistence type="predicted"/>
<feature type="region of interest" description="Disordered" evidence="1">
    <location>
        <begin position="1"/>
        <end position="86"/>
    </location>
</feature>
<comment type="caution">
    <text evidence="2">The sequence shown here is derived from an EMBL/GenBank/DDBJ whole genome shotgun (WGS) entry which is preliminary data.</text>
</comment>
<reference evidence="2" key="1">
    <citation type="journal article" date="2023" name="Science">
        <title>Genome structures resolve the early diversification of teleost fishes.</title>
        <authorList>
            <person name="Parey E."/>
            <person name="Louis A."/>
            <person name="Montfort J."/>
            <person name="Bouchez O."/>
            <person name="Roques C."/>
            <person name="Iampietro C."/>
            <person name="Lluch J."/>
            <person name="Castinel A."/>
            <person name="Donnadieu C."/>
            <person name="Desvignes T."/>
            <person name="Floi Bucao C."/>
            <person name="Jouanno E."/>
            <person name="Wen M."/>
            <person name="Mejri S."/>
            <person name="Dirks R."/>
            <person name="Jansen H."/>
            <person name="Henkel C."/>
            <person name="Chen W.J."/>
            <person name="Zahm M."/>
            <person name="Cabau C."/>
            <person name="Klopp C."/>
            <person name="Thompson A.W."/>
            <person name="Robinson-Rechavi M."/>
            <person name="Braasch I."/>
            <person name="Lecointre G."/>
            <person name="Bobe J."/>
            <person name="Postlethwait J.H."/>
            <person name="Berthelot C."/>
            <person name="Roest Crollius H."/>
            <person name="Guiguen Y."/>
        </authorList>
    </citation>
    <scope>NUCLEOTIDE SEQUENCE</scope>
    <source>
        <strain evidence="2">WJC10195</strain>
    </source>
</reference>
<feature type="compositionally biased region" description="Basic and acidic residues" evidence="1">
    <location>
        <begin position="76"/>
        <end position="86"/>
    </location>
</feature>
<name>A0A9Q1EX55_SYNKA</name>
<accession>A0A9Q1EX55</accession>
<dbReference type="AlphaFoldDB" id="A0A9Q1EX55"/>
<feature type="compositionally biased region" description="Basic and acidic residues" evidence="1">
    <location>
        <begin position="1"/>
        <end position="54"/>
    </location>
</feature>
<sequence length="86" mass="10318">MEDNRQLQEQMGECRRELDLFMQQDRQRRDEETDALSRDRSGPEGRTKEVRREASYCSAKTNQLQAWKDAPQDQNLEERKNQPHPQ</sequence>
<evidence type="ECO:0000313" key="3">
    <source>
        <dbReference type="Proteomes" id="UP001152622"/>
    </source>
</evidence>
<gene>
    <name evidence="2" type="ORF">SKAU_G00281590</name>
</gene>
<dbReference type="Proteomes" id="UP001152622">
    <property type="component" value="Chromosome 11"/>
</dbReference>
<keyword evidence="3" id="KW-1185">Reference proteome</keyword>
<evidence type="ECO:0000313" key="2">
    <source>
        <dbReference type="EMBL" id="KAJ8346758.1"/>
    </source>
</evidence>
<dbReference type="EMBL" id="JAINUF010000011">
    <property type="protein sequence ID" value="KAJ8346758.1"/>
    <property type="molecule type" value="Genomic_DNA"/>
</dbReference>
<organism evidence="2 3">
    <name type="scientific">Synaphobranchus kaupii</name>
    <name type="common">Kaup's arrowtooth eel</name>
    <dbReference type="NCBI Taxonomy" id="118154"/>
    <lineage>
        <taxon>Eukaryota</taxon>
        <taxon>Metazoa</taxon>
        <taxon>Chordata</taxon>
        <taxon>Craniata</taxon>
        <taxon>Vertebrata</taxon>
        <taxon>Euteleostomi</taxon>
        <taxon>Actinopterygii</taxon>
        <taxon>Neopterygii</taxon>
        <taxon>Teleostei</taxon>
        <taxon>Anguilliformes</taxon>
        <taxon>Synaphobranchidae</taxon>
        <taxon>Synaphobranchus</taxon>
    </lineage>
</organism>
<evidence type="ECO:0000256" key="1">
    <source>
        <dbReference type="SAM" id="MobiDB-lite"/>
    </source>
</evidence>